<feature type="domain" description="Knr4/Smi1-like" evidence="2">
    <location>
        <begin position="157"/>
        <end position="235"/>
    </location>
</feature>
<evidence type="ECO:0000313" key="4">
    <source>
        <dbReference type="Proteomes" id="UP000799750"/>
    </source>
</evidence>
<proteinExistence type="predicted"/>
<evidence type="ECO:0000256" key="1">
    <source>
        <dbReference type="SAM" id="MobiDB-lite"/>
    </source>
</evidence>
<keyword evidence="4" id="KW-1185">Reference proteome</keyword>
<dbReference type="Proteomes" id="UP000799750">
    <property type="component" value="Unassembled WGS sequence"/>
</dbReference>
<dbReference type="InterPro" id="IPR018958">
    <property type="entry name" value="Knr4/Smi1-like_dom"/>
</dbReference>
<evidence type="ECO:0000259" key="2">
    <source>
        <dbReference type="SMART" id="SM00860"/>
    </source>
</evidence>
<dbReference type="OrthoDB" id="2788868at2759"/>
<dbReference type="AlphaFoldDB" id="A0A6A6RBI5"/>
<reference evidence="3" key="1">
    <citation type="journal article" date="2020" name="Stud. Mycol.">
        <title>101 Dothideomycetes genomes: a test case for predicting lifestyles and emergence of pathogens.</title>
        <authorList>
            <person name="Haridas S."/>
            <person name="Albert R."/>
            <person name="Binder M."/>
            <person name="Bloem J."/>
            <person name="Labutti K."/>
            <person name="Salamov A."/>
            <person name="Andreopoulos B."/>
            <person name="Baker S."/>
            <person name="Barry K."/>
            <person name="Bills G."/>
            <person name="Bluhm B."/>
            <person name="Cannon C."/>
            <person name="Castanera R."/>
            <person name="Culley D."/>
            <person name="Daum C."/>
            <person name="Ezra D."/>
            <person name="Gonzalez J."/>
            <person name="Henrissat B."/>
            <person name="Kuo A."/>
            <person name="Liang C."/>
            <person name="Lipzen A."/>
            <person name="Lutzoni F."/>
            <person name="Magnuson J."/>
            <person name="Mondo S."/>
            <person name="Nolan M."/>
            <person name="Ohm R."/>
            <person name="Pangilinan J."/>
            <person name="Park H.-J."/>
            <person name="Ramirez L."/>
            <person name="Alfaro M."/>
            <person name="Sun H."/>
            <person name="Tritt A."/>
            <person name="Yoshinaga Y."/>
            <person name="Zwiers L.-H."/>
            <person name="Turgeon B."/>
            <person name="Goodwin S."/>
            <person name="Spatafora J."/>
            <person name="Crous P."/>
            <person name="Grigoriev I."/>
        </authorList>
    </citation>
    <scope>NUCLEOTIDE SEQUENCE</scope>
    <source>
        <strain evidence="3">CBS 269.34</strain>
    </source>
</reference>
<name>A0A6A6RBI5_9PEZI</name>
<feature type="region of interest" description="Disordered" evidence="1">
    <location>
        <begin position="132"/>
        <end position="158"/>
    </location>
</feature>
<gene>
    <name evidence="3" type="ORF">BU16DRAFT_545663</name>
</gene>
<organism evidence="3 4">
    <name type="scientific">Lophium mytilinum</name>
    <dbReference type="NCBI Taxonomy" id="390894"/>
    <lineage>
        <taxon>Eukaryota</taxon>
        <taxon>Fungi</taxon>
        <taxon>Dikarya</taxon>
        <taxon>Ascomycota</taxon>
        <taxon>Pezizomycotina</taxon>
        <taxon>Dothideomycetes</taxon>
        <taxon>Pleosporomycetidae</taxon>
        <taxon>Mytilinidiales</taxon>
        <taxon>Mytilinidiaceae</taxon>
        <taxon>Lophium</taxon>
    </lineage>
</organism>
<dbReference type="Gene3D" id="3.40.1580.10">
    <property type="entry name" value="SMI1/KNR4-like"/>
    <property type="match status" value="1"/>
</dbReference>
<dbReference type="Pfam" id="PF09346">
    <property type="entry name" value="SMI1_KNR4"/>
    <property type="match status" value="1"/>
</dbReference>
<dbReference type="SMART" id="SM00860">
    <property type="entry name" value="SMI1_KNR4"/>
    <property type="match status" value="1"/>
</dbReference>
<evidence type="ECO:0000313" key="3">
    <source>
        <dbReference type="EMBL" id="KAF2502178.1"/>
    </source>
</evidence>
<protein>
    <recommendedName>
        <fullName evidence="2">Knr4/Smi1-like domain-containing protein</fullName>
    </recommendedName>
</protein>
<dbReference type="SUPFAM" id="SSF160631">
    <property type="entry name" value="SMI1/KNR4-like"/>
    <property type="match status" value="1"/>
</dbReference>
<dbReference type="InterPro" id="IPR037883">
    <property type="entry name" value="Knr4/Smi1-like_sf"/>
</dbReference>
<dbReference type="EMBL" id="MU004181">
    <property type="protein sequence ID" value="KAF2502178.1"/>
    <property type="molecule type" value="Genomic_DNA"/>
</dbReference>
<sequence length="324" mass="35853">MDDFADATSGSTAMDKSSGLVRALDLRIKLADQGHVDEDKVPSVDEILGMIASRMHSNYQINYLIQSARAWKILKDGALAKAVGVDDEKVQSLAKEVEKTFKLRLEGGKKRRPERSMSELLKELAHNTVTNPSSREVLMGMKGDEGEPDSPFDGRKPATPEEITELEKRLKITLPDDYKEFLGLTNGFGTTWGGILHDPPLHPTTDVNWFGDDEDYFYDLHLDLVESEINAMVRDYPVIADAADSWPTVGMAIDIGNEDIDSVWLLPPANVEKQRAAYLEILDNEIYPEELKRKVLSSIDDFAGVKITGNYTALRNGGLSVAGG</sequence>
<accession>A0A6A6RBI5</accession>